<feature type="transmembrane region" description="Helical" evidence="2">
    <location>
        <begin position="20"/>
        <end position="42"/>
    </location>
</feature>
<keyword evidence="2" id="KW-1133">Transmembrane helix</keyword>
<feature type="transmembrane region" description="Helical" evidence="2">
    <location>
        <begin position="102"/>
        <end position="122"/>
    </location>
</feature>
<feature type="transmembrane region" description="Helical" evidence="2">
    <location>
        <begin position="216"/>
        <end position="237"/>
    </location>
</feature>
<feature type="compositionally biased region" description="Pro residues" evidence="1">
    <location>
        <begin position="419"/>
        <end position="436"/>
    </location>
</feature>
<sequence length="466" mass="46271">MWPFNNIGASMGDAVLRMLLGAFEHLMLMIWDGSLFLLRNAFILVDRFSVFTVDTQTGPIAVLWPMMLWISGILALGLFFWQLISTTLRGGRGFLRLVSGPVQYGIALAVTVGLVAAFLAAADGLSEGILRYGLRSENFSAALDQTSFGDGVVDGIKAVVLGLCALGGILPAAVGYLLEMVFREAAIYLLVATIPIGAAGLLANVSAVWFWRPIRWMLACIAMKPALAMALVLGVALAGGSDGIIGLLAGVAILVISLICPFVLFKLFAFVDPNSDAGAAFRDALSGIGVNSYGSQNPAFLAASAMAGGGGGEAVEAANDARFADAVADHGEESMNDTGVGHPSGGASDDGGGDDGSSPGSSEGGGSGGSESATHAGASGGEAADDEAGAERLPANLGSVVSSSPQSGPSGSYGDEGGGPPPVDPPGPGGGTPPPSGGDGGGGGPKSGGSGGRGSAAAGEEAAVIV</sequence>
<evidence type="ECO:0000313" key="3">
    <source>
        <dbReference type="EMBL" id="SDD56482.1"/>
    </source>
</evidence>
<feature type="region of interest" description="Disordered" evidence="1">
    <location>
        <begin position="332"/>
        <end position="466"/>
    </location>
</feature>
<feature type="transmembrane region" description="Helical" evidence="2">
    <location>
        <begin position="185"/>
        <end position="210"/>
    </location>
</feature>
<evidence type="ECO:0000256" key="2">
    <source>
        <dbReference type="SAM" id="Phobius"/>
    </source>
</evidence>
<feature type="transmembrane region" description="Helical" evidence="2">
    <location>
        <begin position="244"/>
        <end position="265"/>
    </location>
</feature>
<evidence type="ECO:0008006" key="5">
    <source>
        <dbReference type="Google" id="ProtNLM"/>
    </source>
</evidence>
<gene>
    <name evidence="3" type="ORF">SAMN05216174_11370</name>
</gene>
<proteinExistence type="predicted"/>
<organism evidence="3 4">
    <name type="scientific">Actinokineospora iranica</name>
    <dbReference type="NCBI Taxonomy" id="1271860"/>
    <lineage>
        <taxon>Bacteria</taxon>
        <taxon>Bacillati</taxon>
        <taxon>Actinomycetota</taxon>
        <taxon>Actinomycetes</taxon>
        <taxon>Pseudonocardiales</taxon>
        <taxon>Pseudonocardiaceae</taxon>
        <taxon>Actinokineospora</taxon>
    </lineage>
</organism>
<dbReference type="STRING" id="1271860.SAMN05216174_11370"/>
<evidence type="ECO:0000256" key="1">
    <source>
        <dbReference type="SAM" id="MobiDB-lite"/>
    </source>
</evidence>
<reference evidence="4" key="1">
    <citation type="submission" date="2016-10" db="EMBL/GenBank/DDBJ databases">
        <authorList>
            <person name="Varghese N."/>
            <person name="Submissions S."/>
        </authorList>
    </citation>
    <scope>NUCLEOTIDE SEQUENCE [LARGE SCALE GENOMIC DNA]</scope>
    <source>
        <strain evidence="4">IBRC-M 10403</strain>
    </source>
</reference>
<keyword evidence="2" id="KW-0472">Membrane</keyword>
<dbReference type="EMBL" id="FMZZ01000013">
    <property type="protein sequence ID" value="SDD56482.1"/>
    <property type="molecule type" value="Genomic_DNA"/>
</dbReference>
<accession>A0A1G6VSA1</accession>
<dbReference type="AlphaFoldDB" id="A0A1G6VSA1"/>
<evidence type="ECO:0000313" key="4">
    <source>
        <dbReference type="Proteomes" id="UP000199501"/>
    </source>
</evidence>
<feature type="transmembrane region" description="Helical" evidence="2">
    <location>
        <begin position="62"/>
        <end position="81"/>
    </location>
</feature>
<feature type="compositionally biased region" description="Gly residues" evidence="1">
    <location>
        <begin position="437"/>
        <end position="454"/>
    </location>
</feature>
<keyword evidence="2" id="KW-0812">Transmembrane</keyword>
<dbReference type="RefSeq" id="WP_091454904.1">
    <property type="nucleotide sequence ID" value="NZ_FMZZ01000013.1"/>
</dbReference>
<dbReference type="OrthoDB" id="4855643at2"/>
<keyword evidence="4" id="KW-1185">Reference proteome</keyword>
<name>A0A1G6VSA1_9PSEU</name>
<feature type="transmembrane region" description="Helical" evidence="2">
    <location>
        <begin position="158"/>
        <end position="178"/>
    </location>
</feature>
<dbReference type="Proteomes" id="UP000199501">
    <property type="component" value="Unassembled WGS sequence"/>
</dbReference>
<feature type="compositionally biased region" description="Low complexity" evidence="1">
    <location>
        <begin position="398"/>
        <end position="413"/>
    </location>
</feature>
<protein>
    <recommendedName>
        <fullName evidence="5">TrbL/VirB6 plasmid conjugal transfer protein</fullName>
    </recommendedName>
</protein>